<dbReference type="RefSeq" id="WP_282314736.1">
    <property type="nucleotide sequence ID" value="NZ_JARBWL010000001.1"/>
</dbReference>
<evidence type="ECO:0000313" key="1">
    <source>
        <dbReference type="EMBL" id="MDI2589889.1"/>
    </source>
</evidence>
<name>A0ABT6QHZ5_9PSED</name>
<dbReference type="EMBL" id="JARBWL010000001">
    <property type="protein sequence ID" value="MDI2589889.1"/>
    <property type="molecule type" value="Genomic_DNA"/>
</dbReference>
<reference evidence="1 2" key="1">
    <citation type="submission" date="2023-02" db="EMBL/GenBank/DDBJ databases">
        <title>Pseudomonas chrutzelriedensis sp. nov., a potently antifungal strain isolated from moss.</title>
        <authorList>
            <person name="Schnyder A."/>
            <person name="Kalawong R."/>
            <person name="Eberl L."/>
            <person name="Agnoli K."/>
        </authorList>
    </citation>
    <scope>NUCLEOTIDE SEQUENCE [LARGE SCALE GENOMIC DNA]</scope>
    <source>
        <strain evidence="1 2">681</strain>
    </source>
</reference>
<keyword evidence="2" id="KW-1185">Reference proteome</keyword>
<comment type="caution">
    <text evidence="1">The sequence shown here is derived from an EMBL/GenBank/DDBJ whole genome shotgun (WGS) entry which is preliminary data.</text>
</comment>
<protein>
    <submittedName>
        <fullName evidence="1">Uncharacterized protein</fullName>
    </submittedName>
</protein>
<gene>
    <name evidence="1" type="ORF">POF45_00380</name>
</gene>
<organism evidence="1 2">
    <name type="scientific">Pseudomonas fungipugnans</name>
    <dbReference type="NCBI Taxonomy" id="3024217"/>
    <lineage>
        <taxon>Bacteria</taxon>
        <taxon>Pseudomonadati</taxon>
        <taxon>Pseudomonadota</taxon>
        <taxon>Gammaproteobacteria</taxon>
        <taxon>Pseudomonadales</taxon>
        <taxon>Pseudomonadaceae</taxon>
        <taxon>Pseudomonas</taxon>
    </lineage>
</organism>
<evidence type="ECO:0000313" key="2">
    <source>
        <dbReference type="Proteomes" id="UP001159100"/>
    </source>
</evidence>
<proteinExistence type="predicted"/>
<accession>A0ABT6QHZ5</accession>
<dbReference type="Proteomes" id="UP001159100">
    <property type="component" value="Unassembled WGS sequence"/>
</dbReference>
<sequence>MADNIGFTRFTVEVLNNNFSLYANNRQQLSVRVTYTKTVNGIHTPLNDDELRSLQLVERSGTSIPVNWTSERNRGIFDEGMWSRSLVDSPDSFAEDHAEPNNPTEEASSIQSVTIFLRARLPAQSRAFRATVDITGLRRFYSDEDVGTDVGSRFTSWIEATSIPSYTLRATDLHHFTELGHSSGSGSHTRETFIFYWQLPSPLRILVELTLTGGSWRPPGLLMIGDSGRRLMFRIGHDVQRLSVGEIWRFPYFNNQNVQLRNGVHSMRALMSYNRSHPARNWDRFNNSIRITDSFGCEHTFVFAQVDNNNISITGG</sequence>